<sequence length="529" mass="60496">MPGHLLSDTEDGDHDQAIRRATHRLQRRQRRQKDQEETGGCGTNHDSDSDNERTRASAFGQKSRRERSHTRTRRSEKSSTRSDEKPFPRPAEQPSFQSSTDLPRPQPSNDRESPQDNCSTQDKANLPSSDVPSDGYVTKMRSWLQILRVQLEHLGEPFEQAVQPFKNILYLLIITFFDALTLVVKTCSMVHRVLDALVPRIVVHIILVTVFALMMVLACISVLAAYAVDKYCSAVSTFTWVPSQFTEICVMTAPPGTQYKLRSDVSTGDTLEGWHPIVPSLYEFLGEALDSVEEDLDTALADIGAYRSDLLTGHFKDDYRDGISLCKALEFEFMKQQRALWTNMDLYIRGFPTDRPRQHWIWDRLGFVNNQLIKEAQELNKQLTNLLENGRTQSLTFSKKIPHHKLNAAFGKLFSQDADNFRAQVDNALQVMPLTIHDTDNLFASKTIWSISSDAIFDLLAGRGEMLKYDIRWLRATLEALKEDQLTLQYGRPDKHALEAKANEVVERAWEFSHQWRARLKGYFAEGNM</sequence>
<comment type="caution">
    <text evidence="3">The sequence shown here is derived from an EMBL/GenBank/DDBJ whole genome shotgun (WGS) entry which is preliminary data.</text>
</comment>
<dbReference type="EMBL" id="JAGTJS010000024">
    <property type="protein sequence ID" value="KAH7235123.1"/>
    <property type="molecule type" value="Genomic_DNA"/>
</dbReference>
<feature type="compositionally biased region" description="Basic and acidic residues" evidence="1">
    <location>
        <begin position="73"/>
        <end position="87"/>
    </location>
</feature>
<proteinExistence type="predicted"/>
<accession>A0A9P9JSC7</accession>
<feature type="compositionally biased region" description="Basic residues" evidence="1">
    <location>
        <begin position="20"/>
        <end position="31"/>
    </location>
</feature>
<evidence type="ECO:0000256" key="1">
    <source>
        <dbReference type="SAM" id="MobiDB-lite"/>
    </source>
</evidence>
<keyword evidence="4" id="KW-1185">Reference proteome</keyword>
<evidence type="ECO:0000313" key="3">
    <source>
        <dbReference type="EMBL" id="KAH7235123.1"/>
    </source>
</evidence>
<reference evidence="3" key="1">
    <citation type="journal article" date="2021" name="Nat. Commun.">
        <title>Genetic determinants of endophytism in the Arabidopsis root mycobiome.</title>
        <authorList>
            <person name="Mesny F."/>
            <person name="Miyauchi S."/>
            <person name="Thiergart T."/>
            <person name="Pickel B."/>
            <person name="Atanasova L."/>
            <person name="Karlsson M."/>
            <person name="Huettel B."/>
            <person name="Barry K.W."/>
            <person name="Haridas S."/>
            <person name="Chen C."/>
            <person name="Bauer D."/>
            <person name="Andreopoulos W."/>
            <person name="Pangilinan J."/>
            <person name="LaButti K."/>
            <person name="Riley R."/>
            <person name="Lipzen A."/>
            <person name="Clum A."/>
            <person name="Drula E."/>
            <person name="Henrissat B."/>
            <person name="Kohler A."/>
            <person name="Grigoriev I.V."/>
            <person name="Martin F.M."/>
            <person name="Hacquard S."/>
        </authorList>
    </citation>
    <scope>NUCLEOTIDE SEQUENCE</scope>
    <source>
        <strain evidence="3">FSSC 5 MPI-SDFR-AT-0091</strain>
    </source>
</reference>
<organism evidence="3 4">
    <name type="scientific">Fusarium solani</name>
    <name type="common">Filamentous fungus</name>
    <dbReference type="NCBI Taxonomy" id="169388"/>
    <lineage>
        <taxon>Eukaryota</taxon>
        <taxon>Fungi</taxon>
        <taxon>Dikarya</taxon>
        <taxon>Ascomycota</taxon>
        <taxon>Pezizomycotina</taxon>
        <taxon>Sordariomycetes</taxon>
        <taxon>Hypocreomycetidae</taxon>
        <taxon>Hypocreales</taxon>
        <taxon>Nectriaceae</taxon>
        <taxon>Fusarium</taxon>
        <taxon>Fusarium solani species complex</taxon>
    </lineage>
</organism>
<feature type="compositionally biased region" description="Basic residues" evidence="1">
    <location>
        <begin position="62"/>
        <end position="72"/>
    </location>
</feature>
<name>A0A9P9JSC7_FUSSL</name>
<dbReference type="Proteomes" id="UP000736672">
    <property type="component" value="Unassembled WGS sequence"/>
</dbReference>
<dbReference type="AlphaFoldDB" id="A0A9P9JSC7"/>
<evidence type="ECO:0000313" key="4">
    <source>
        <dbReference type="Proteomes" id="UP000736672"/>
    </source>
</evidence>
<feature type="transmembrane region" description="Helical" evidence="2">
    <location>
        <begin position="202"/>
        <end position="228"/>
    </location>
</feature>
<protein>
    <submittedName>
        <fullName evidence="3">Uncharacterized protein</fullName>
    </submittedName>
</protein>
<gene>
    <name evidence="3" type="ORF">B0J15DRAFT_516886</name>
</gene>
<evidence type="ECO:0000256" key="2">
    <source>
        <dbReference type="SAM" id="Phobius"/>
    </source>
</evidence>
<keyword evidence="2" id="KW-1133">Transmembrane helix</keyword>
<feature type="transmembrane region" description="Helical" evidence="2">
    <location>
        <begin position="168"/>
        <end position="190"/>
    </location>
</feature>
<feature type="compositionally biased region" description="Basic and acidic residues" evidence="1">
    <location>
        <begin position="45"/>
        <end position="55"/>
    </location>
</feature>
<feature type="compositionally biased region" description="Polar residues" evidence="1">
    <location>
        <begin position="115"/>
        <end position="131"/>
    </location>
</feature>
<feature type="region of interest" description="Disordered" evidence="1">
    <location>
        <begin position="1"/>
        <end position="133"/>
    </location>
</feature>
<keyword evidence="2" id="KW-0812">Transmembrane</keyword>
<dbReference type="OrthoDB" id="5095011at2759"/>
<keyword evidence="2" id="KW-0472">Membrane</keyword>